<keyword evidence="1" id="KW-0732">Signal</keyword>
<protein>
    <submittedName>
        <fullName evidence="3">FG-GAP repeat protein</fullName>
    </submittedName>
</protein>
<feature type="region of interest" description="Disordered" evidence="2">
    <location>
        <begin position="1"/>
        <end position="23"/>
    </location>
</feature>
<dbReference type="RefSeq" id="WP_387896557.1">
    <property type="nucleotide sequence ID" value="NZ_JBIAPK010000006.1"/>
</dbReference>
<evidence type="ECO:0000256" key="2">
    <source>
        <dbReference type="SAM" id="MobiDB-lite"/>
    </source>
</evidence>
<dbReference type="InterPro" id="IPR028994">
    <property type="entry name" value="Integrin_alpha_N"/>
</dbReference>
<proteinExistence type="predicted"/>
<dbReference type="Gene3D" id="2.130.10.130">
    <property type="entry name" value="Integrin alpha, N-terminal"/>
    <property type="match status" value="1"/>
</dbReference>
<name>A0ABW6RIQ5_9ACTN</name>
<feature type="compositionally biased region" description="Polar residues" evidence="2">
    <location>
        <begin position="1"/>
        <end position="15"/>
    </location>
</feature>
<dbReference type="Proteomes" id="UP001601976">
    <property type="component" value="Unassembled WGS sequence"/>
</dbReference>
<dbReference type="EMBL" id="JBIAPK010000006">
    <property type="protein sequence ID" value="MFF3341405.1"/>
    <property type="molecule type" value="Genomic_DNA"/>
</dbReference>
<organism evidence="3 4">
    <name type="scientific">Streptomyces flavidovirens</name>
    <dbReference type="NCBI Taxonomy" id="67298"/>
    <lineage>
        <taxon>Bacteria</taxon>
        <taxon>Bacillati</taxon>
        <taxon>Actinomycetota</taxon>
        <taxon>Actinomycetes</taxon>
        <taxon>Kitasatosporales</taxon>
        <taxon>Streptomycetaceae</taxon>
        <taxon>Streptomyces</taxon>
    </lineage>
</organism>
<dbReference type="SUPFAM" id="SSF69318">
    <property type="entry name" value="Integrin alpha N-terminal domain"/>
    <property type="match status" value="1"/>
</dbReference>
<keyword evidence="4" id="KW-1185">Reference proteome</keyword>
<gene>
    <name evidence="3" type="ORF">ACFYWW_22205</name>
</gene>
<accession>A0ABW6RIQ5</accession>
<dbReference type="Pfam" id="PF01839">
    <property type="entry name" value="FG-GAP"/>
    <property type="match status" value="1"/>
</dbReference>
<evidence type="ECO:0000313" key="4">
    <source>
        <dbReference type="Proteomes" id="UP001601976"/>
    </source>
</evidence>
<dbReference type="InterPro" id="IPR013517">
    <property type="entry name" value="FG-GAP"/>
</dbReference>
<evidence type="ECO:0000313" key="3">
    <source>
        <dbReference type="EMBL" id="MFF3341405.1"/>
    </source>
</evidence>
<sequence length="78" mass="8053">MSTTGSLRLSQNTSGIPGAAENNDVFGSEVRLADFNRNGKADLAVSAPYENPYNNVGDVDIFDPADYGVAQGSGSATP</sequence>
<comment type="caution">
    <text evidence="3">The sequence shown here is derived from an EMBL/GenBank/DDBJ whole genome shotgun (WGS) entry which is preliminary data.</text>
</comment>
<evidence type="ECO:0000256" key="1">
    <source>
        <dbReference type="ARBA" id="ARBA00022729"/>
    </source>
</evidence>
<reference evidence="3 4" key="1">
    <citation type="submission" date="2024-10" db="EMBL/GenBank/DDBJ databases">
        <title>The Natural Products Discovery Center: Release of the First 8490 Sequenced Strains for Exploring Actinobacteria Biosynthetic Diversity.</title>
        <authorList>
            <person name="Kalkreuter E."/>
            <person name="Kautsar S.A."/>
            <person name="Yang D."/>
            <person name="Bader C.D."/>
            <person name="Teijaro C.N."/>
            <person name="Fluegel L."/>
            <person name="Davis C.M."/>
            <person name="Simpson J.R."/>
            <person name="Lauterbach L."/>
            <person name="Steele A.D."/>
            <person name="Gui C."/>
            <person name="Meng S."/>
            <person name="Li G."/>
            <person name="Viehrig K."/>
            <person name="Ye F."/>
            <person name="Su P."/>
            <person name="Kiefer A.F."/>
            <person name="Nichols A."/>
            <person name="Cepeda A.J."/>
            <person name="Yan W."/>
            <person name="Fan B."/>
            <person name="Jiang Y."/>
            <person name="Adhikari A."/>
            <person name="Zheng C.-J."/>
            <person name="Schuster L."/>
            <person name="Cowan T.M."/>
            <person name="Smanski M.J."/>
            <person name="Chevrette M.G."/>
            <person name="De Carvalho L.P.S."/>
            <person name="Shen B."/>
        </authorList>
    </citation>
    <scope>NUCLEOTIDE SEQUENCE [LARGE SCALE GENOMIC DNA]</scope>
    <source>
        <strain evidence="3 4">NPDC003029</strain>
    </source>
</reference>